<evidence type="ECO:0000256" key="1">
    <source>
        <dbReference type="ARBA" id="ARBA00003913"/>
    </source>
</evidence>
<dbReference type="GO" id="GO:0030130">
    <property type="term" value="C:clathrin coat of trans-Golgi network vesicle"/>
    <property type="evidence" value="ECO:0007669"/>
    <property type="project" value="InterPro"/>
</dbReference>
<comment type="similarity">
    <text evidence="4">Belongs to the clathrin light chain family.</text>
</comment>
<evidence type="ECO:0000256" key="7">
    <source>
        <dbReference type="ARBA" id="ARBA00023329"/>
    </source>
</evidence>
<keyword evidence="5" id="KW-0472">Membrane</keyword>
<comment type="caution">
    <text evidence="10">The sequence shown here is derived from an EMBL/GenBank/DDBJ whole genome shotgun (WGS) entry which is preliminary data.</text>
</comment>
<keyword evidence="8" id="KW-0175">Coiled coil</keyword>
<comment type="function">
    <text evidence="1">Clathrin is the major protein of the polyhedral coat of coated pits and vesicles.</text>
</comment>
<dbReference type="PANTHER" id="PTHR10639">
    <property type="entry name" value="CLATHRIN LIGHT CHAIN"/>
    <property type="match status" value="1"/>
</dbReference>
<proteinExistence type="inferred from homology"/>
<dbReference type="Proteomes" id="UP001190926">
    <property type="component" value="Unassembled WGS sequence"/>
</dbReference>
<gene>
    <name evidence="10" type="ORF">C2S53_008711</name>
</gene>
<evidence type="ECO:0000256" key="2">
    <source>
        <dbReference type="ARBA" id="ARBA00004180"/>
    </source>
</evidence>
<evidence type="ECO:0000256" key="3">
    <source>
        <dbReference type="ARBA" id="ARBA00004277"/>
    </source>
</evidence>
<dbReference type="EMBL" id="SDAM02000179">
    <property type="protein sequence ID" value="KAH6825165.1"/>
    <property type="molecule type" value="Genomic_DNA"/>
</dbReference>
<dbReference type="GO" id="GO:0006886">
    <property type="term" value="P:intracellular protein transport"/>
    <property type="evidence" value="ECO:0007669"/>
    <property type="project" value="InterPro"/>
</dbReference>
<keyword evidence="11" id="KW-1185">Reference proteome</keyword>
<dbReference type="GO" id="GO:0030132">
    <property type="term" value="C:clathrin coat of coated pit"/>
    <property type="evidence" value="ECO:0007669"/>
    <property type="project" value="InterPro"/>
</dbReference>
<feature type="compositionally biased region" description="Low complexity" evidence="9">
    <location>
        <begin position="307"/>
        <end position="318"/>
    </location>
</feature>
<evidence type="ECO:0000256" key="6">
    <source>
        <dbReference type="ARBA" id="ARBA00023176"/>
    </source>
</evidence>
<feature type="compositionally biased region" description="Basic and acidic residues" evidence="9">
    <location>
        <begin position="251"/>
        <end position="306"/>
    </location>
</feature>
<feature type="compositionally biased region" description="Basic and acidic residues" evidence="9">
    <location>
        <begin position="194"/>
        <end position="209"/>
    </location>
</feature>
<accession>A0AAD4J1S4</accession>
<feature type="region of interest" description="Disordered" evidence="9">
    <location>
        <begin position="193"/>
        <end position="338"/>
    </location>
</feature>
<keyword evidence="7" id="KW-0968">Cytoplasmic vesicle</keyword>
<protein>
    <recommendedName>
        <fullName evidence="12">Clathrin light chain</fullName>
    </recommendedName>
</protein>
<dbReference type="GO" id="GO:0072583">
    <property type="term" value="P:clathrin-dependent endocytosis"/>
    <property type="evidence" value="ECO:0007669"/>
    <property type="project" value="TreeGrafter"/>
</dbReference>
<evidence type="ECO:0008006" key="12">
    <source>
        <dbReference type="Google" id="ProtNLM"/>
    </source>
</evidence>
<feature type="region of interest" description="Disordered" evidence="9">
    <location>
        <begin position="19"/>
        <end position="76"/>
    </location>
</feature>
<name>A0AAD4J1S4_PERFH</name>
<evidence type="ECO:0000313" key="10">
    <source>
        <dbReference type="EMBL" id="KAH6825165.1"/>
    </source>
</evidence>
<organism evidence="10 11">
    <name type="scientific">Perilla frutescens var. hirtella</name>
    <name type="common">Perilla citriodora</name>
    <name type="synonym">Perilla setoyensis</name>
    <dbReference type="NCBI Taxonomy" id="608512"/>
    <lineage>
        <taxon>Eukaryota</taxon>
        <taxon>Viridiplantae</taxon>
        <taxon>Streptophyta</taxon>
        <taxon>Embryophyta</taxon>
        <taxon>Tracheophyta</taxon>
        <taxon>Spermatophyta</taxon>
        <taxon>Magnoliopsida</taxon>
        <taxon>eudicotyledons</taxon>
        <taxon>Gunneridae</taxon>
        <taxon>Pentapetalae</taxon>
        <taxon>asterids</taxon>
        <taxon>lamiids</taxon>
        <taxon>Lamiales</taxon>
        <taxon>Lamiaceae</taxon>
        <taxon>Nepetoideae</taxon>
        <taxon>Elsholtzieae</taxon>
        <taxon>Perilla</taxon>
    </lineage>
</organism>
<dbReference type="InterPro" id="IPR000996">
    <property type="entry name" value="Clathrin_L-chain"/>
</dbReference>
<reference evidence="10 11" key="1">
    <citation type="journal article" date="2021" name="Nat. Commun.">
        <title>Incipient diploidization of the medicinal plant Perilla within 10,000 years.</title>
        <authorList>
            <person name="Zhang Y."/>
            <person name="Shen Q."/>
            <person name="Leng L."/>
            <person name="Zhang D."/>
            <person name="Chen S."/>
            <person name="Shi Y."/>
            <person name="Ning Z."/>
            <person name="Chen S."/>
        </authorList>
    </citation>
    <scope>NUCLEOTIDE SEQUENCE [LARGE SCALE GENOMIC DNA]</scope>
    <source>
        <strain evidence="11">cv. PC099</strain>
    </source>
</reference>
<evidence type="ECO:0000313" key="11">
    <source>
        <dbReference type="Proteomes" id="UP001190926"/>
    </source>
</evidence>
<feature type="compositionally biased region" description="Basic and acidic residues" evidence="9">
    <location>
        <begin position="319"/>
        <end position="338"/>
    </location>
</feature>
<comment type="subcellular location">
    <subcellularLocation>
        <location evidence="2">Cytoplasmic vesicle membrane</location>
        <topology evidence="2">Peripheral membrane protein</topology>
        <orientation evidence="2">Cytoplasmic side</orientation>
    </subcellularLocation>
    <subcellularLocation>
        <location evidence="3">Membrane</location>
        <location evidence="3">Coated pit</location>
        <topology evidence="3">Peripheral membrane protein</topology>
        <orientation evidence="3">Cytoplasmic side</orientation>
    </subcellularLocation>
</comment>
<dbReference type="GO" id="GO:0005198">
    <property type="term" value="F:structural molecule activity"/>
    <property type="evidence" value="ECO:0007669"/>
    <property type="project" value="InterPro"/>
</dbReference>
<feature type="coiled-coil region" evidence="8">
    <location>
        <begin position="108"/>
        <end position="139"/>
    </location>
</feature>
<evidence type="ECO:0000256" key="4">
    <source>
        <dbReference type="ARBA" id="ARBA00005263"/>
    </source>
</evidence>
<dbReference type="PANTHER" id="PTHR10639:SF33">
    <property type="entry name" value="CLATHRIN LIGHT CHAIN 1"/>
    <property type="match status" value="1"/>
</dbReference>
<keyword evidence="6" id="KW-0168">Coated pit</keyword>
<dbReference type="AlphaFoldDB" id="A0AAD4J1S4"/>
<evidence type="ECO:0000256" key="8">
    <source>
        <dbReference type="SAM" id="Coils"/>
    </source>
</evidence>
<sequence length="338" mass="37646">MEGFDEDVYVGQNDVVGEENVHGDYGFDGSHGGARPTPPPMDGLLGNVNDGMHSQEGYGFSGDGDGGDHEQAKPYDLGADNEGIFAAEEGGGPLLPEPNEMREQGSAFREWRRQNMIYLEEKENKEKELRNQIIAEADEWKRKFYEKRSQTCETNKAHNREREKLYYSQQEKFHKEADNQFWKAIAEIIPREVPNFEKRRGKKDDEKKPAVLVIQGPKPGKPTDMARMRQILAKLKTTPPLHMRPPPPPAKDGKDGKNEKSETNNKSSEDGKEKKDVETGETKSKTEDGKEKKDVVAGETESKTKDSVSSADAAADGGPKADKLVETSAAKGKENVEK</sequence>
<dbReference type="GO" id="GO:0032050">
    <property type="term" value="F:clathrin heavy chain binding"/>
    <property type="evidence" value="ECO:0007669"/>
    <property type="project" value="TreeGrafter"/>
</dbReference>
<evidence type="ECO:0000256" key="9">
    <source>
        <dbReference type="SAM" id="MobiDB-lite"/>
    </source>
</evidence>
<evidence type="ECO:0000256" key="5">
    <source>
        <dbReference type="ARBA" id="ARBA00023136"/>
    </source>
</evidence>